<keyword evidence="3" id="KW-0560">Oxidoreductase</keyword>
<dbReference type="InterPro" id="IPR001670">
    <property type="entry name" value="ADH_Fe/GldA"/>
</dbReference>
<evidence type="ECO:0000256" key="1">
    <source>
        <dbReference type="ARBA" id="ARBA00001962"/>
    </source>
</evidence>
<dbReference type="InterPro" id="IPR018211">
    <property type="entry name" value="ADH_Fe_CS"/>
</dbReference>
<dbReference type="InterPro" id="IPR056798">
    <property type="entry name" value="ADH_Fe_C"/>
</dbReference>
<accession>E1R752</accession>
<proteinExistence type="inferred from homology"/>
<dbReference type="HOGENOM" id="CLU_007207_0_0_12"/>
<dbReference type="AlphaFoldDB" id="E1R752"/>
<feature type="domain" description="Alcohol dehydrogenase iron-type/glycerol dehydrogenase GldA" evidence="5">
    <location>
        <begin position="13"/>
        <end position="191"/>
    </location>
</feature>
<dbReference type="Gene3D" id="1.20.1090.10">
    <property type="entry name" value="Dehydroquinate synthase-like - alpha domain"/>
    <property type="match status" value="1"/>
</dbReference>
<organism evidence="7 8">
    <name type="scientific">Sediminispirochaeta smaragdinae (strain DSM 11293 / JCM 15392 / SEBR 4228)</name>
    <name type="common">Spirochaeta smaragdinae</name>
    <dbReference type="NCBI Taxonomy" id="573413"/>
    <lineage>
        <taxon>Bacteria</taxon>
        <taxon>Pseudomonadati</taxon>
        <taxon>Spirochaetota</taxon>
        <taxon>Spirochaetia</taxon>
        <taxon>Spirochaetales</taxon>
        <taxon>Spirochaetaceae</taxon>
        <taxon>Sediminispirochaeta</taxon>
    </lineage>
</organism>
<dbReference type="eggNOG" id="COG1454">
    <property type="taxonomic scope" value="Bacteria"/>
</dbReference>
<evidence type="ECO:0000313" key="7">
    <source>
        <dbReference type="EMBL" id="ADK81379.1"/>
    </source>
</evidence>
<evidence type="ECO:0000256" key="4">
    <source>
        <dbReference type="ARBA" id="ARBA00023027"/>
    </source>
</evidence>
<gene>
    <name evidence="7" type="ordered locus">Spirs_2264</name>
</gene>
<sequence>MHEEAAALEAIPRTLMGAGSVLRLGRVIREGWGNSISTVALISGGSSFDRTPLSSRIIAGLYEENLRLLRFHVSGEPSPALVDRCVADIKKNQQERGAELIVVGIGGGSVIDTAKAAAACATMEEPSRRYLEGVGDLIPTGTRLPFIAIPTTSGTGSEATKNSVLSSVGTAGFKKSMRHPALIPDMAMFDPMLLDAAPYGVTAPAGWDAVTQLLEAAVSTKATILTDLYSFAGLSLSSTAFPSACEFSKADGEDLSEEDRQARYRVRSDMALAAFYSGIALASAGLGLVHGAAGVLGGNRAIPHGVACGLLLPPVTKALTMRIPSNDGKIRYAACGYLLSGHIKGREAAFSAAREAVDSGIALLNETLTSWQRSYPLSGLSDYGFTEEELTALAAKASMKNSPAKLSFEELAKILTGLL</sequence>
<dbReference type="KEGG" id="ssm:Spirs_2264"/>
<dbReference type="Gene3D" id="3.40.50.1970">
    <property type="match status" value="1"/>
</dbReference>
<dbReference type="EMBL" id="CP002116">
    <property type="protein sequence ID" value="ADK81379.1"/>
    <property type="molecule type" value="Genomic_DNA"/>
</dbReference>
<comment type="cofactor">
    <cofactor evidence="1">
        <name>Fe cation</name>
        <dbReference type="ChEBI" id="CHEBI:24875"/>
    </cofactor>
</comment>
<keyword evidence="8" id="KW-1185">Reference proteome</keyword>
<dbReference type="GO" id="GO:0046872">
    <property type="term" value="F:metal ion binding"/>
    <property type="evidence" value="ECO:0007669"/>
    <property type="project" value="InterPro"/>
</dbReference>
<dbReference type="Pfam" id="PF00465">
    <property type="entry name" value="Fe-ADH"/>
    <property type="match status" value="1"/>
</dbReference>
<name>E1R752_SEDSS</name>
<dbReference type="OrthoDB" id="9804734at2"/>
<reference evidence="7 8" key="1">
    <citation type="journal article" date="2010" name="Stand. Genomic Sci.">
        <title>Complete genome sequence of Spirochaeta smaragdinae type strain (SEBR 4228).</title>
        <authorList>
            <person name="Mavromatis K."/>
            <person name="Yasawong M."/>
            <person name="Chertkov O."/>
            <person name="Lapidus A."/>
            <person name="Lucas S."/>
            <person name="Nolan M."/>
            <person name="Del Rio T.G."/>
            <person name="Tice H."/>
            <person name="Cheng J.F."/>
            <person name="Pitluck S."/>
            <person name="Liolios K."/>
            <person name="Ivanova N."/>
            <person name="Tapia R."/>
            <person name="Han C."/>
            <person name="Bruce D."/>
            <person name="Goodwin L."/>
            <person name="Pati A."/>
            <person name="Chen A."/>
            <person name="Palaniappan K."/>
            <person name="Land M."/>
            <person name="Hauser L."/>
            <person name="Chang Y.J."/>
            <person name="Jeffries C.D."/>
            <person name="Detter J.C."/>
            <person name="Rohde M."/>
            <person name="Brambilla E."/>
            <person name="Spring S."/>
            <person name="Goker M."/>
            <person name="Sikorski J."/>
            <person name="Woyke T."/>
            <person name="Bristow J."/>
            <person name="Eisen J.A."/>
            <person name="Markowitz V."/>
            <person name="Hugenholtz P."/>
            <person name="Klenk H.P."/>
            <person name="Kyrpides N.C."/>
        </authorList>
    </citation>
    <scope>NUCLEOTIDE SEQUENCE [LARGE SCALE GENOMIC DNA]</scope>
    <source>
        <strain evidence="8">DSM 11293 / JCM 15392 / SEBR 4228</strain>
    </source>
</reference>
<evidence type="ECO:0000259" key="6">
    <source>
        <dbReference type="Pfam" id="PF25137"/>
    </source>
</evidence>
<dbReference type="RefSeq" id="WP_013254842.1">
    <property type="nucleotide sequence ID" value="NC_014364.1"/>
</dbReference>
<dbReference type="SUPFAM" id="SSF56796">
    <property type="entry name" value="Dehydroquinate synthase-like"/>
    <property type="match status" value="1"/>
</dbReference>
<comment type="similarity">
    <text evidence="2">Belongs to the iron-containing alcohol dehydrogenase family.</text>
</comment>
<dbReference type="Pfam" id="PF25137">
    <property type="entry name" value="ADH_Fe_C"/>
    <property type="match status" value="1"/>
</dbReference>
<evidence type="ECO:0000256" key="2">
    <source>
        <dbReference type="ARBA" id="ARBA00007358"/>
    </source>
</evidence>
<dbReference type="CDD" id="cd08183">
    <property type="entry name" value="Fe-ADH-like"/>
    <property type="match status" value="1"/>
</dbReference>
<dbReference type="PANTHER" id="PTHR11496">
    <property type="entry name" value="ALCOHOL DEHYDROGENASE"/>
    <property type="match status" value="1"/>
</dbReference>
<evidence type="ECO:0000313" key="8">
    <source>
        <dbReference type="Proteomes" id="UP000002318"/>
    </source>
</evidence>
<keyword evidence="4" id="KW-0520">NAD</keyword>
<dbReference type="STRING" id="573413.Spirs_2264"/>
<evidence type="ECO:0000256" key="3">
    <source>
        <dbReference type="ARBA" id="ARBA00023002"/>
    </source>
</evidence>
<evidence type="ECO:0000259" key="5">
    <source>
        <dbReference type="Pfam" id="PF00465"/>
    </source>
</evidence>
<feature type="domain" description="Fe-containing alcohol dehydrogenase-like C-terminal" evidence="6">
    <location>
        <begin position="202"/>
        <end position="414"/>
    </location>
</feature>
<dbReference type="PROSITE" id="PS00060">
    <property type="entry name" value="ADH_IRON_2"/>
    <property type="match status" value="1"/>
</dbReference>
<dbReference type="GO" id="GO:0004022">
    <property type="term" value="F:alcohol dehydrogenase (NAD+) activity"/>
    <property type="evidence" value="ECO:0007669"/>
    <property type="project" value="TreeGrafter"/>
</dbReference>
<dbReference type="Proteomes" id="UP000002318">
    <property type="component" value="Chromosome"/>
</dbReference>
<dbReference type="InterPro" id="IPR039697">
    <property type="entry name" value="Alcohol_dehydrogenase_Fe"/>
</dbReference>
<protein>
    <submittedName>
        <fullName evidence="7">Iron-containing alcohol dehydrogenase</fullName>
    </submittedName>
</protein>
<dbReference type="PANTHER" id="PTHR11496:SF102">
    <property type="entry name" value="ALCOHOL DEHYDROGENASE 4"/>
    <property type="match status" value="1"/>
</dbReference>